<reference evidence="1 2" key="1">
    <citation type="journal article" date="2008" name="PLoS ONE">
        <title>Genome sequence of a lancefield group C Streptococcus zooepidemicus strain causing epidemic nephritis: new information about an old disease.</title>
        <authorList>
            <person name="Beres S.B."/>
            <person name="Sesso R."/>
            <person name="Pinto S.W.L."/>
            <person name="Hoe N.P."/>
            <person name="Porcella S.F."/>
            <person name="Deleo F.R."/>
            <person name="Musser J.M."/>
        </authorList>
    </citation>
    <scope>NUCLEOTIDE SEQUENCE [LARGE SCALE GENOMIC DNA]</scope>
    <source>
        <strain evidence="1 2">MGCS10565</strain>
    </source>
</reference>
<protein>
    <submittedName>
        <fullName evidence="1">Uncharacterized protein</fullName>
    </submittedName>
</protein>
<proteinExistence type="predicted"/>
<accession>B4U4A4</accession>
<dbReference type="HOGENOM" id="CLU_2095425_0_0_9"/>
<dbReference type="EMBL" id="CP001129">
    <property type="protein sequence ID" value="ACG62821.1"/>
    <property type="molecule type" value="Genomic_DNA"/>
</dbReference>
<dbReference type="KEGG" id="sez:Sez_1488"/>
<evidence type="ECO:0000313" key="2">
    <source>
        <dbReference type="Proteomes" id="UP000001873"/>
    </source>
</evidence>
<name>B4U4A4_STREM</name>
<evidence type="ECO:0000313" key="1">
    <source>
        <dbReference type="EMBL" id="ACG62821.1"/>
    </source>
</evidence>
<dbReference type="AlphaFoldDB" id="B4U4A4"/>
<dbReference type="Proteomes" id="UP000001873">
    <property type="component" value="Chromosome"/>
</dbReference>
<gene>
    <name evidence="1" type="ordered locus">Sez_1488</name>
</gene>
<organism evidence="1 2">
    <name type="scientific">Streptococcus equi subsp. zooepidemicus (strain MGCS10565)</name>
    <dbReference type="NCBI Taxonomy" id="552526"/>
    <lineage>
        <taxon>Bacteria</taxon>
        <taxon>Bacillati</taxon>
        <taxon>Bacillota</taxon>
        <taxon>Bacilli</taxon>
        <taxon>Lactobacillales</taxon>
        <taxon>Streptococcaceae</taxon>
        <taxon>Streptococcus</taxon>
    </lineage>
</organism>
<sequence length="116" mass="13467">MGSQQNKSQAKKQVSLKYYKPRINYQKHQERVCLLLKKLIWEPIDIKSLLNTLTSTITSVSKIVCFLYINIHQKNDIGKPFLFVFKNLNSPTIKAITSLIMILNHQHFPTMLAYSS</sequence>